<accession>A0ABD1V915</accession>
<dbReference type="Proteomes" id="UP001604336">
    <property type="component" value="Unassembled WGS sequence"/>
</dbReference>
<dbReference type="AlphaFoldDB" id="A0ABD1V915"/>
<organism evidence="1 2">
    <name type="scientific">Abeliophyllum distichum</name>
    <dbReference type="NCBI Taxonomy" id="126358"/>
    <lineage>
        <taxon>Eukaryota</taxon>
        <taxon>Viridiplantae</taxon>
        <taxon>Streptophyta</taxon>
        <taxon>Embryophyta</taxon>
        <taxon>Tracheophyta</taxon>
        <taxon>Spermatophyta</taxon>
        <taxon>Magnoliopsida</taxon>
        <taxon>eudicotyledons</taxon>
        <taxon>Gunneridae</taxon>
        <taxon>Pentapetalae</taxon>
        <taxon>asterids</taxon>
        <taxon>lamiids</taxon>
        <taxon>Lamiales</taxon>
        <taxon>Oleaceae</taxon>
        <taxon>Forsythieae</taxon>
        <taxon>Abeliophyllum</taxon>
    </lineage>
</organism>
<evidence type="ECO:0000313" key="1">
    <source>
        <dbReference type="EMBL" id="KAL2533043.1"/>
    </source>
</evidence>
<dbReference type="EMBL" id="JBFOLK010000002">
    <property type="protein sequence ID" value="KAL2533043.1"/>
    <property type="molecule type" value="Genomic_DNA"/>
</dbReference>
<proteinExistence type="predicted"/>
<name>A0ABD1V915_9LAMI</name>
<protein>
    <submittedName>
        <fullName evidence="1">Uncharacterized protein</fullName>
    </submittedName>
</protein>
<keyword evidence="2" id="KW-1185">Reference proteome</keyword>
<sequence length="100" mass="11562">MTTTNGVLVDFSSLATHVFQFAKFEKFKEHRPAIELGYDFLDQRSMDNGRYLYIVFSLLKASFLHNTRASSNALFSISYPGFGQNEMEKWIQFFCLSLIS</sequence>
<gene>
    <name evidence="1" type="ORF">Adt_06394</name>
</gene>
<evidence type="ECO:0000313" key="2">
    <source>
        <dbReference type="Proteomes" id="UP001604336"/>
    </source>
</evidence>
<reference evidence="2" key="1">
    <citation type="submission" date="2024-07" db="EMBL/GenBank/DDBJ databases">
        <title>Two chromosome-level genome assemblies of Korean endemic species Abeliophyllum distichum and Forsythia ovata (Oleaceae).</title>
        <authorList>
            <person name="Jang H."/>
        </authorList>
    </citation>
    <scope>NUCLEOTIDE SEQUENCE [LARGE SCALE GENOMIC DNA]</scope>
</reference>
<comment type="caution">
    <text evidence="1">The sequence shown here is derived from an EMBL/GenBank/DDBJ whole genome shotgun (WGS) entry which is preliminary data.</text>
</comment>